<dbReference type="VEuPathDB" id="TrichDB:TVAGG3_0262960"/>
<accession>A2DC66</accession>
<sequence>MKIYDLPCAFLGHSGKFRAIITPVGLKVPDAFYNIKQICDEILNDLDLDVLSIDSVYQDMNGRAKCSIQVCENTESLEFLIGLTEENLPHLSYDFALGIAMAESPDDIKLYSDNFIKTVQTTNPNCIPFLFAFTTKEYPVAEQFPGRQIIGNVDNATLKESIRQAFYFCLWQYFKGPNPILQEPALKNETPASLVKLASIYFLIGRYYIASQYYEEALKNKSDYIALAEVFEQSKNQRLSFNIDKSLYDNSIPAAFSNIDFSEWPGGLITALNYALRSKNNAFIIRLILRLVPRVPKSSQRDLLLYVLNNSKSSSSDEYNRYQILALLLLRQCGHERTFTYNAYLYYNRKPTSNPLILKPLAESLIHDSNWHMQRISFATQIFTSDVPIQRDIQIPVMQYLLENLYKVEDGSKQAELLSRIPSPITINANTLFHKEGELEFQEPLSPIYEAKMTRSNSIFLYNALDKKNTKKDYICAVGEQLTFTLKLYNPLQIVFVIDFCFLEATNAICTPAIAALAPKRNQTIQLSLSAIQEGEMKVTGFKFVSGNLTVVQTLETPIVFKVIEKMPMLNIKLPFRLQPVFYENLLSKVPFELINTSDVEIKLKDVKFPPPPPLLTYDSLPIDYPPKIVPPMPESLQPGQSFNFNLVMINDNSVKNLSFALEYGSDRFARRFEYYQDLTVAEGPHIDRLHVVPVEGHDDFSSKTILVMVIIRNPFEIPIEVTGSDHNVIVAALSYGTYLVELDRINTDVDEDALRFQYENLDFEYTRKCETALVKNLNKPLDQNDKVRLWKMLVLKTKIQKQLNLKWADQDGNSGDLSMNHVRIDRTTFALLQEPPFDVSFSIKRESEKILTVSAEVKPNNKKITNTKVMLSFSAEDRDTKEKRIVLTAGMEETEISIPGVLETAVHCHSNSILNVTGRFFVGDAFFVRCASFDVKKI</sequence>
<evidence type="ECO:0000259" key="1">
    <source>
        <dbReference type="Pfam" id="PF26254"/>
    </source>
</evidence>
<dbReference type="InterPro" id="IPR058565">
    <property type="entry name" value="Ig_TRAPPC9_Trs120_1st"/>
</dbReference>
<dbReference type="EMBL" id="DS113186">
    <property type="protein sequence ID" value="EAY22107.1"/>
    <property type="molecule type" value="Genomic_DNA"/>
</dbReference>
<organism evidence="2 3">
    <name type="scientific">Trichomonas vaginalis (strain ATCC PRA-98 / G3)</name>
    <dbReference type="NCBI Taxonomy" id="412133"/>
    <lineage>
        <taxon>Eukaryota</taxon>
        <taxon>Metamonada</taxon>
        <taxon>Parabasalia</taxon>
        <taxon>Trichomonadida</taxon>
        <taxon>Trichomonadidae</taxon>
        <taxon>Trichomonas</taxon>
    </lineage>
</organism>
<keyword evidence="3" id="KW-1185">Reference proteome</keyword>
<name>A2DC66_TRIV3</name>
<proteinExistence type="predicted"/>
<dbReference type="KEGG" id="tva:5467660"/>
<gene>
    <name evidence="2" type="ORF">TVAG_457420</name>
</gene>
<dbReference type="InParanoid" id="A2DC66"/>
<dbReference type="RefSeq" id="XP_001583093.1">
    <property type="nucleotide sequence ID" value="XM_001583043.1"/>
</dbReference>
<evidence type="ECO:0000313" key="2">
    <source>
        <dbReference type="EMBL" id="EAY22107.1"/>
    </source>
</evidence>
<reference evidence="2" key="1">
    <citation type="submission" date="2006-10" db="EMBL/GenBank/DDBJ databases">
        <authorList>
            <person name="Amadeo P."/>
            <person name="Zhao Q."/>
            <person name="Wortman J."/>
            <person name="Fraser-Liggett C."/>
            <person name="Carlton J."/>
        </authorList>
    </citation>
    <scope>NUCLEOTIDE SEQUENCE</scope>
    <source>
        <strain evidence="2">G3</strain>
    </source>
</reference>
<dbReference type="InterPro" id="IPR013935">
    <property type="entry name" value="Trs120_TRAPPC9"/>
</dbReference>
<protein>
    <recommendedName>
        <fullName evidence="1">Trs120/TRAPPC9 first Ig-like domain-containing protein</fullName>
    </recommendedName>
</protein>
<dbReference type="Pfam" id="PF26254">
    <property type="entry name" value="Ig_TRAPPC9-Trs120_1st"/>
    <property type="match status" value="1"/>
</dbReference>
<evidence type="ECO:0000313" key="3">
    <source>
        <dbReference type="Proteomes" id="UP000001542"/>
    </source>
</evidence>
<dbReference type="AlphaFoldDB" id="A2DC66"/>
<dbReference type="GO" id="GO:0005802">
    <property type="term" value="C:trans-Golgi network"/>
    <property type="evidence" value="ECO:0000318"/>
    <property type="project" value="GO_Central"/>
</dbReference>
<dbReference type="PANTHER" id="PTHR21512:SF5">
    <property type="entry name" value="TRAFFICKING PROTEIN PARTICLE COMPLEX SUBUNIT 9"/>
    <property type="match status" value="1"/>
</dbReference>
<feature type="domain" description="Trs120/TRAPPC9 first Ig-like" evidence="1">
    <location>
        <begin position="455"/>
        <end position="542"/>
    </location>
</feature>
<dbReference type="OrthoDB" id="10537373at2759"/>
<dbReference type="Proteomes" id="UP000001542">
    <property type="component" value="Unassembled WGS sequence"/>
</dbReference>
<dbReference type="VEuPathDB" id="TrichDB:TVAG_457420"/>
<reference evidence="2" key="2">
    <citation type="journal article" date="2007" name="Science">
        <title>Draft genome sequence of the sexually transmitted pathogen Trichomonas vaginalis.</title>
        <authorList>
            <person name="Carlton J.M."/>
            <person name="Hirt R.P."/>
            <person name="Silva J.C."/>
            <person name="Delcher A.L."/>
            <person name="Schatz M."/>
            <person name="Zhao Q."/>
            <person name="Wortman J.R."/>
            <person name="Bidwell S.L."/>
            <person name="Alsmark U.C.M."/>
            <person name="Besteiro S."/>
            <person name="Sicheritz-Ponten T."/>
            <person name="Noel C.J."/>
            <person name="Dacks J.B."/>
            <person name="Foster P.G."/>
            <person name="Simillion C."/>
            <person name="Van de Peer Y."/>
            <person name="Miranda-Saavedra D."/>
            <person name="Barton G.J."/>
            <person name="Westrop G.D."/>
            <person name="Mueller S."/>
            <person name="Dessi D."/>
            <person name="Fiori P.L."/>
            <person name="Ren Q."/>
            <person name="Paulsen I."/>
            <person name="Zhang H."/>
            <person name="Bastida-Corcuera F.D."/>
            <person name="Simoes-Barbosa A."/>
            <person name="Brown M.T."/>
            <person name="Hayes R.D."/>
            <person name="Mukherjee M."/>
            <person name="Okumura C.Y."/>
            <person name="Schneider R."/>
            <person name="Smith A.J."/>
            <person name="Vanacova S."/>
            <person name="Villalvazo M."/>
            <person name="Haas B.J."/>
            <person name="Pertea M."/>
            <person name="Feldblyum T.V."/>
            <person name="Utterback T.R."/>
            <person name="Shu C.L."/>
            <person name="Osoegawa K."/>
            <person name="de Jong P.J."/>
            <person name="Hrdy I."/>
            <person name="Horvathova L."/>
            <person name="Zubacova Z."/>
            <person name="Dolezal P."/>
            <person name="Malik S.B."/>
            <person name="Logsdon J.M. Jr."/>
            <person name="Henze K."/>
            <person name="Gupta A."/>
            <person name="Wang C.C."/>
            <person name="Dunne R.L."/>
            <person name="Upcroft J.A."/>
            <person name="Upcroft P."/>
            <person name="White O."/>
            <person name="Salzberg S.L."/>
            <person name="Tang P."/>
            <person name="Chiu C.-H."/>
            <person name="Lee Y.-S."/>
            <person name="Embley T.M."/>
            <person name="Coombs G.H."/>
            <person name="Mottram J.C."/>
            <person name="Tachezy J."/>
            <person name="Fraser-Liggett C.M."/>
            <person name="Johnson P.J."/>
        </authorList>
    </citation>
    <scope>NUCLEOTIDE SEQUENCE [LARGE SCALE GENOMIC DNA]</scope>
    <source>
        <strain evidence="2">G3</strain>
    </source>
</reference>
<dbReference type="PANTHER" id="PTHR21512">
    <property type="entry name" value="TRAFFICKING PROTEIN PARTICLE COMPLEX SUBUNIT 9"/>
    <property type="match status" value="1"/>
</dbReference>